<accession>A0A2Z7CBG6</accession>
<name>A0A2Z7CBG6_9LAMI</name>
<evidence type="ECO:0000256" key="1">
    <source>
        <dbReference type="SAM" id="MobiDB-lite"/>
    </source>
</evidence>
<feature type="compositionally biased region" description="Basic and acidic residues" evidence="1">
    <location>
        <begin position="164"/>
        <end position="185"/>
    </location>
</feature>
<reference evidence="2 3" key="1">
    <citation type="journal article" date="2015" name="Proc. Natl. Acad. Sci. U.S.A.">
        <title>The resurrection genome of Boea hygrometrica: A blueprint for survival of dehydration.</title>
        <authorList>
            <person name="Xiao L."/>
            <person name="Yang G."/>
            <person name="Zhang L."/>
            <person name="Yang X."/>
            <person name="Zhao S."/>
            <person name="Ji Z."/>
            <person name="Zhou Q."/>
            <person name="Hu M."/>
            <person name="Wang Y."/>
            <person name="Chen M."/>
            <person name="Xu Y."/>
            <person name="Jin H."/>
            <person name="Xiao X."/>
            <person name="Hu G."/>
            <person name="Bao F."/>
            <person name="Hu Y."/>
            <person name="Wan P."/>
            <person name="Li L."/>
            <person name="Deng X."/>
            <person name="Kuang T."/>
            <person name="Xiang C."/>
            <person name="Zhu J.K."/>
            <person name="Oliver M.J."/>
            <person name="He Y."/>
        </authorList>
    </citation>
    <scope>NUCLEOTIDE SEQUENCE [LARGE SCALE GENOMIC DNA]</scope>
    <source>
        <strain evidence="3">cv. XS01</strain>
    </source>
</reference>
<dbReference type="EMBL" id="KQ997043">
    <property type="protein sequence ID" value="KZV44342.1"/>
    <property type="molecule type" value="Genomic_DNA"/>
</dbReference>
<gene>
    <name evidence="2" type="ORF">F511_18466</name>
</gene>
<keyword evidence="3" id="KW-1185">Reference proteome</keyword>
<organism evidence="2 3">
    <name type="scientific">Dorcoceras hygrometricum</name>
    <dbReference type="NCBI Taxonomy" id="472368"/>
    <lineage>
        <taxon>Eukaryota</taxon>
        <taxon>Viridiplantae</taxon>
        <taxon>Streptophyta</taxon>
        <taxon>Embryophyta</taxon>
        <taxon>Tracheophyta</taxon>
        <taxon>Spermatophyta</taxon>
        <taxon>Magnoliopsida</taxon>
        <taxon>eudicotyledons</taxon>
        <taxon>Gunneridae</taxon>
        <taxon>Pentapetalae</taxon>
        <taxon>asterids</taxon>
        <taxon>lamiids</taxon>
        <taxon>Lamiales</taxon>
        <taxon>Gesneriaceae</taxon>
        <taxon>Didymocarpoideae</taxon>
        <taxon>Trichosporeae</taxon>
        <taxon>Loxocarpinae</taxon>
        <taxon>Dorcoceras</taxon>
    </lineage>
</organism>
<evidence type="ECO:0000313" key="3">
    <source>
        <dbReference type="Proteomes" id="UP000250235"/>
    </source>
</evidence>
<proteinExistence type="predicted"/>
<protein>
    <submittedName>
        <fullName evidence="2">Uncharacterized protein</fullName>
    </submittedName>
</protein>
<dbReference type="AlphaFoldDB" id="A0A2Z7CBG6"/>
<sequence>MMNEHKAQEQPDQDEETAMSEQQAQEHVEELSRVLENVDGVEAVDSGRNRLTMRSRIKLRRRSIRIGLMGNMLKKNQLKKQSNQLRNRFTELNFSKGYNTLNEESSESTKPAIGLNEKGHKVQHCQNFTEAFSTATSLCTTDRIAQKNISREEAGSSEMGAQEQNKKNSERCTTNNREENRVYSA</sequence>
<evidence type="ECO:0000313" key="2">
    <source>
        <dbReference type="EMBL" id="KZV44342.1"/>
    </source>
</evidence>
<dbReference type="Proteomes" id="UP000250235">
    <property type="component" value="Unassembled WGS sequence"/>
</dbReference>
<feature type="region of interest" description="Disordered" evidence="1">
    <location>
        <begin position="1"/>
        <end position="29"/>
    </location>
</feature>
<feature type="region of interest" description="Disordered" evidence="1">
    <location>
        <begin position="149"/>
        <end position="185"/>
    </location>
</feature>